<accession>A0ABU8C8U5</accession>
<sequence length="182" mass="21527">MIGITINFFKFSVGAVVVFGKLNRWFYLFFVVALLLVEFYSNLDYYTAGPGEERCEEGYIVRGMSSRSGSVRFRLIDYDVEFESNSINRYVGEQYNIFVDGKFKTNHEINFVCYFTLRSFILFEEEHVFYFGNDRAFALNEEFLSDSVSDINSSVFRDFAFYIFLFAMYFVLLFKFILIKKV</sequence>
<comment type="caution">
    <text evidence="2">The sequence shown here is derived from an EMBL/GenBank/DDBJ whole genome shotgun (WGS) entry which is preliminary data.</text>
</comment>
<protein>
    <submittedName>
        <fullName evidence="2">Uncharacterized protein</fullName>
    </submittedName>
</protein>
<keyword evidence="1" id="KW-0812">Transmembrane</keyword>
<dbReference type="EMBL" id="JALAAR010000009">
    <property type="protein sequence ID" value="MEH8017963.1"/>
    <property type="molecule type" value="Genomic_DNA"/>
</dbReference>
<evidence type="ECO:0000313" key="2">
    <source>
        <dbReference type="EMBL" id="MEH8017963.1"/>
    </source>
</evidence>
<gene>
    <name evidence="2" type="ORF">MN202_12000</name>
</gene>
<evidence type="ECO:0000256" key="1">
    <source>
        <dbReference type="SAM" id="Phobius"/>
    </source>
</evidence>
<feature type="transmembrane region" description="Helical" evidence="1">
    <location>
        <begin position="159"/>
        <end position="178"/>
    </location>
</feature>
<name>A0ABU8C8U5_9GAMM</name>
<proteinExistence type="predicted"/>
<keyword evidence="1" id="KW-0472">Membrane</keyword>
<reference evidence="2 3" key="1">
    <citation type="journal article" date="2023" name="Ecotoxicol. Environ. Saf.">
        <title>Mercury remediation potential of mercury-resistant strain Rheinheimera metallidurans sp. nov. isolated from a municipal waste dumping site.</title>
        <authorList>
            <person name="Yadav V."/>
            <person name="Manjhi A."/>
            <person name="Vadakedath N."/>
        </authorList>
    </citation>
    <scope>NUCLEOTIDE SEQUENCE [LARGE SCALE GENOMIC DNA]</scope>
    <source>
        <strain evidence="2 3">E-49</strain>
    </source>
</reference>
<organism evidence="2 3">
    <name type="scientific">Rheinheimera muenzenbergensis</name>
    <dbReference type="NCBI Taxonomy" id="1193628"/>
    <lineage>
        <taxon>Bacteria</taxon>
        <taxon>Pseudomonadati</taxon>
        <taxon>Pseudomonadota</taxon>
        <taxon>Gammaproteobacteria</taxon>
        <taxon>Chromatiales</taxon>
        <taxon>Chromatiaceae</taxon>
        <taxon>Rheinheimera</taxon>
    </lineage>
</organism>
<dbReference type="RefSeq" id="WP_335736372.1">
    <property type="nucleotide sequence ID" value="NZ_JALAAR010000009.1"/>
</dbReference>
<keyword evidence="1" id="KW-1133">Transmembrane helix</keyword>
<dbReference type="Proteomes" id="UP001375382">
    <property type="component" value="Unassembled WGS sequence"/>
</dbReference>
<keyword evidence="3" id="KW-1185">Reference proteome</keyword>
<evidence type="ECO:0000313" key="3">
    <source>
        <dbReference type="Proteomes" id="UP001375382"/>
    </source>
</evidence>